<feature type="non-terminal residue" evidence="1">
    <location>
        <position position="76"/>
    </location>
</feature>
<proteinExistence type="predicted"/>
<comment type="caution">
    <text evidence="1">The sequence shown here is derived from an EMBL/GenBank/DDBJ whole genome shotgun (WGS) entry which is preliminary data.</text>
</comment>
<reference evidence="1" key="1">
    <citation type="submission" date="2023-10" db="EMBL/GenBank/DDBJ databases">
        <title>Genome assembly of Pristionchus species.</title>
        <authorList>
            <person name="Yoshida K."/>
            <person name="Sommer R.J."/>
        </authorList>
    </citation>
    <scope>NUCLEOTIDE SEQUENCE</scope>
    <source>
        <strain evidence="1">RS0144</strain>
    </source>
</reference>
<feature type="non-terminal residue" evidence="1">
    <location>
        <position position="1"/>
    </location>
</feature>
<evidence type="ECO:0000313" key="1">
    <source>
        <dbReference type="EMBL" id="GMS85213.1"/>
    </source>
</evidence>
<sequence>SRHKELQLNLRNLRATHIEHLQEIHSEGEVSIRNRSIPFDYLSHVRLTEDVAENFSDVIQADVAGITMSVLKTLKS</sequence>
<evidence type="ECO:0000313" key="2">
    <source>
        <dbReference type="Proteomes" id="UP001432027"/>
    </source>
</evidence>
<dbReference type="EMBL" id="BTSX01000002">
    <property type="protein sequence ID" value="GMS85213.1"/>
    <property type="molecule type" value="Genomic_DNA"/>
</dbReference>
<gene>
    <name evidence="1" type="ORF">PENTCL1PPCAC_7388</name>
</gene>
<keyword evidence="2" id="KW-1185">Reference proteome</keyword>
<dbReference type="AlphaFoldDB" id="A0AAV5SX91"/>
<organism evidence="1 2">
    <name type="scientific">Pristionchus entomophagus</name>
    <dbReference type="NCBI Taxonomy" id="358040"/>
    <lineage>
        <taxon>Eukaryota</taxon>
        <taxon>Metazoa</taxon>
        <taxon>Ecdysozoa</taxon>
        <taxon>Nematoda</taxon>
        <taxon>Chromadorea</taxon>
        <taxon>Rhabditida</taxon>
        <taxon>Rhabditina</taxon>
        <taxon>Diplogasteromorpha</taxon>
        <taxon>Diplogasteroidea</taxon>
        <taxon>Neodiplogasteridae</taxon>
        <taxon>Pristionchus</taxon>
    </lineage>
</organism>
<accession>A0AAV5SX91</accession>
<dbReference type="Proteomes" id="UP001432027">
    <property type="component" value="Unassembled WGS sequence"/>
</dbReference>
<protein>
    <submittedName>
        <fullName evidence="1">Uncharacterized protein</fullName>
    </submittedName>
</protein>
<name>A0AAV5SX91_9BILA</name>